<keyword evidence="2" id="KW-1185">Reference proteome</keyword>
<evidence type="ECO:0000313" key="1">
    <source>
        <dbReference type="EMBL" id="KAJ9651235.1"/>
    </source>
</evidence>
<reference evidence="1" key="1">
    <citation type="submission" date="2022-10" db="EMBL/GenBank/DDBJ databases">
        <title>Culturing micro-colonial fungi from biological soil crusts in the Mojave desert and describing Neophaeococcomyces mojavensis, and introducing the new genera and species Taxawa tesnikishii.</title>
        <authorList>
            <person name="Kurbessoian T."/>
            <person name="Stajich J.E."/>
        </authorList>
    </citation>
    <scope>NUCLEOTIDE SEQUENCE</scope>
    <source>
        <strain evidence="1">JES_112</strain>
    </source>
</reference>
<proteinExistence type="predicted"/>
<evidence type="ECO:0000313" key="2">
    <source>
        <dbReference type="Proteomes" id="UP001172386"/>
    </source>
</evidence>
<organism evidence="1 2">
    <name type="scientific">Neophaeococcomyces mojaviensis</name>
    <dbReference type="NCBI Taxonomy" id="3383035"/>
    <lineage>
        <taxon>Eukaryota</taxon>
        <taxon>Fungi</taxon>
        <taxon>Dikarya</taxon>
        <taxon>Ascomycota</taxon>
        <taxon>Pezizomycotina</taxon>
        <taxon>Eurotiomycetes</taxon>
        <taxon>Chaetothyriomycetidae</taxon>
        <taxon>Chaetothyriales</taxon>
        <taxon>Chaetothyriales incertae sedis</taxon>
        <taxon>Neophaeococcomyces</taxon>
    </lineage>
</organism>
<accession>A0ACC2ZUX7</accession>
<sequence length="583" mass="63970">MRSLHFDYIIVGGGTSGLVIAHRLASETTASVLVIEAGRDAKSAPDVLVPGKYIYQLEHDKEGLWELPTEPQTQLEGRSITFLRGKQLGGSSAVNYMAMARGPADDYDEWARKTGDDRWKWQNVLPRMKAMEDFSPEPPKGYHSLADANSDNHGTGGPIKLGFGNEMTPGVTKFVEACQEVGMHICPDINSGNPVGVGLAQFNVKDGVRYYAVNAYLDEEFRARHENLRVQANTVVRRLLLQGEKVVGVVIRECGSDKDNQVFCSKDVILCAGTIASPQLLLSSGIGPKTAIDELDLQLVRNAPGVGNGMLDHSILTLEFRVKDSSVDFSRLFSDKDLLQDAERKYRKNKSGPLSVFGTSGSVAFPKIERLQQSAEFRELDQQTQAFLMHPERPSAEIWLSSGYAAYSGAVKPRQSFITFELLLQNNLSCGTVTMRNTRGAPALEINPKILDHPYDRRIAIETVRAALNISKARAYNAEIEEMVHGPRDDDDGSILDFVRKNLGQGYHGVGTCRMGPEGDQMSVVDTDFNVIGVEGVKIADLSVCPILTCNHTQINAYLIGEQCADVLIQEWQAGNVPRSGGL</sequence>
<comment type="caution">
    <text evidence="1">The sequence shown here is derived from an EMBL/GenBank/DDBJ whole genome shotgun (WGS) entry which is preliminary data.</text>
</comment>
<protein>
    <submittedName>
        <fullName evidence="1">Uncharacterized protein</fullName>
    </submittedName>
</protein>
<gene>
    <name evidence="1" type="ORF">H2198_009490</name>
</gene>
<dbReference type="Proteomes" id="UP001172386">
    <property type="component" value="Unassembled WGS sequence"/>
</dbReference>
<name>A0ACC2ZUX7_9EURO</name>
<dbReference type="EMBL" id="JAPDRQ010000271">
    <property type="protein sequence ID" value="KAJ9651235.1"/>
    <property type="molecule type" value="Genomic_DNA"/>
</dbReference>